<proteinExistence type="predicted"/>
<dbReference type="InterPro" id="IPR050194">
    <property type="entry name" value="Glycosyltransferase_grp1"/>
</dbReference>
<dbReference type="KEGG" id="atp:ATR_1433"/>
<dbReference type="Gene3D" id="3.40.50.2000">
    <property type="entry name" value="Glycogen Phosphorylase B"/>
    <property type="match status" value="2"/>
</dbReference>
<accession>A0AAD0QJZ7</accession>
<dbReference type="Proteomes" id="UP000289132">
    <property type="component" value="Unassembled WGS sequence"/>
</dbReference>
<dbReference type="InterPro" id="IPR028098">
    <property type="entry name" value="Glyco_trans_4-like_N"/>
</dbReference>
<evidence type="ECO:0000313" key="6">
    <source>
        <dbReference type="Proteomes" id="UP000289132"/>
    </source>
</evidence>
<evidence type="ECO:0000259" key="1">
    <source>
        <dbReference type="Pfam" id="PF00534"/>
    </source>
</evidence>
<name>A0AAD0QJZ7_9BACT</name>
<dbReference type="EMBL" id="CP031367">
    <property type="protein sequence ID" value="AXK49288.1"/>
    <property type="molecule type" value="Genomic_DNA"/>
</dbReference>
<dbReference type="PANTHER" id="PTHR45947">
    <property type="entry name" value="SULFOQUINOVOSYL TRANSFERASE SQD2"/>
    <property type="match status" value="1"/>
</dbReference>
<dbReference type="SUPFAM" id="SSF53756">
    <property type="entry name" value="UDP-Glycosyltransferase/glycogen phosphorylase"/>
    <property type="match status" value="1"/>
</dbReference>
<feature type="domain" description="Glycosyl transferase family 1" evidence="1">
    <location>
        <begin position="215"/>
        <end position="362"/>
    </location>
</feature>
<dbReference type="PANTHER" id="PTHR45947:SF3">
    <property type="entry name" value="SULFOQUINOVOSYL TRANSFERASE SQD2"/>
    <property type="match status" value="1"/>
</dbReference>
<gene>
    <name evidence="3" type="ORF">ATR_1433</name>
    <name evidence="4" type="ORF">CRU87_05290</name>
</gene>
<sequence>MRIVVFSENNYGCGASIAAYRLVKGLSKNNEVFFIYEKNRAKFNIFRNIKFSVWHLGKSTSIFKNSIFIGFNILSKLTKTNINRWFLFKVFYKKIKDFKPDIIHFHNTYFTHEQIAKLSENFPVVWTMHDQFALFLYNYKVIKFDGNEKVYCPINDWRRKFYDVDKLLNNNDANIVFTPPSQWLADLGKTVINGRKRIEVIHNGIDINEFFPIDKKKARTNLGLKNKFTFLFLAGTGAWERKNSIIIFKALKLIPDLDIQVVAIGSVTKYKFDDNRIINKGAVYTSEELREVYNSADVFCIPSVLDNLPNTVLESLLCGIPVLGSNKGGIQEMIINDKTGWSFDPYSASDLAIKIEFLYNHRDSIINKTEECRNSVINKFSEDKMINSYTTLYKELKKDQR</sequence>
<keyword evidence="6" id="KW-1185">Reference proteome</keyword>
<evidence type="ECO:0000313" key="3">
    <source>
        <dbReference type="EMBL" id="AXK49288.1"/>
    </source>
</evidence>
<dbReference type="GO" id="GO:0016757">
    <property type="term" value="F:glycosyltransferase activity"/>
    <property type="evidence" value="ECO:0007669"/>
    <property type="project" value="InterPro"/>
</dbReference>
<organism evidence="3 5">
    <name type="scientific">Aliarcobacter trophiarum LMG 25534</name>
    <dbReference type="NCBI Taxonomy" id="1032241"/>
    <lineage>
        <taxon>Bacteria</taxon>
        <taxon>Pseudomonadati</taxon>
        <taxon>Campylobacterota</taxon>
        <taxon>Epsilonproteobacteria</taxon>
        <taxon>Campylobacterales</taxon>
        <taxon>Arcobacteraceae</taxon>
        <taxon>Aliarcobacter</taxon>
    </lineage>
</organism>
<evidence type="ECO:0000313" key="5">
    <source>
        <dbReference type="Proteomes" id="UP000254504"/>
    </source>
</evidence>
<dbReference type="AlphaFoldDB" id="A0AAD0QJZ7"/>
<dbReference type="Pfam" id="PF00534">
    <property type="entry name" value="Glycos_transf_1"/>
    <property type="match status" value="1"/>
</dbReference>
<feature type="domain" description="Glycosyltransferase subfamily 4-like N-terminal" evidence="2">
    <location>
        <begin position="17"/>
        <end position="208"/>
    </location>
</feature>
<evidence type="ECO:0000313" key="4">
    <source>
        <dbReference type="EMBL" id="RXJ91432.1"/>
    </source>
</evidence>
<dbReference type="Proteomes" id="UP000254504">
    <property type="component" value="Chromosome"/>
</dbReference>
<dbReference type="EMBL" id="PDKD01000007">
    <property type="protein sequence ID" value="RXJ91432.1"/>
    <property type="molecule type" value="Genomic_DNA"/>
</dbReference>
<reference evidence="3 5" key="2">
    <citation type="submission" date="2018-07" db="EMBL/GenBank/DDBJ databases">
        <title>Complete genome of the Arcobacter trophiarum type strain LMG 25534.</title>
        <authorList>
            <person name="Miller W.G."/>
            <person name="Yee E."/>
        </authorList>
    </citation>
    <scope>NUCLEOTIDE SEQUENCE [LARGE SCALE GENOMIC DNA]</scope>
    <source>
        <strain evidence="3 5">LMG 25534</strain>
    </source>
</reference>
<dbReference type="InterPro" id="IPR001296">
    <property type="entry name" value="Glyco_trans_1"/>
</dbReference>
<evidence type="ECO:0000259" key="2">
    <source>
        <dbReference type="Pfam" id="PF13439"/>
    </source>
</evidence>
<dbReference type="Pfam" id="PF13439">
    <property type="entry name" value="Glyco_transf_4"/>
    <property type="match status" value="1"/>
</dbReference>
<protein>
    <submittedName>
        <fullName evidence="3">Glycosyltransferase, family 1</fullName>
    </submittedName>
</protein>
<dbReference type="RefSeq" id="WP_115428779.1">
    <property type="nucleotide sequence ID" value="NZ_CP031367.1"/>
</dbReference>
<reference evidence="4 6" key="1">
    <citation type="submission" date="2017-10" db="EMBL/GenBank/DDBJ databases">
        <title>Genomics of the genus Arcobacter.</title>
        <authorList>
            <person name="Perez-Cataluna A."/>
            <person name="Figueras M.J."/>
        </authorList>
    </citation>
    <scope>NUCLEOTIDE SEQUENCE [LARGE SCALE GENOMIC DNA]</scope>
    <source>
        <strain evidence="4 6">LMG 25534</strain>
    </source>
</reference>